<reference evidence="8" key="1">
    <citation type="submission" date="2021-03" db="EMBL/GenBank/DDBJ databases">
        <title>Chromosome level genome of the anhydrobiotic midge Polypedilum vanderplanki.</title>
        <authorList>
            <person name="Yoshida Y."/>
            <person name="Kikawada T."/>
            <person name="Gusev O."/>
        </authorList>
    </citation>
    <scope>NUCLEOTIDE SEQUENCE</scope>
    <source>
        <strain evidence="8">NIAS01</strain>
        <tissue evidence="8">Whole body or cell culture</tissue>
    </source>
</reference>
<dbReference type="SUPFAM" id="SSF57667">
    <property type="entry name" value="beta-beta-alpha zinc fingers"/>
    <property type="match status" value="3"/>
</dbReference>
<feature type="region of interest" description="Disordered" evidence="6">
    <location>
        <begin position="231"/>
        <end position="250"/>
    </location>
</feature>
<dbReference type="SMART" id="SM00355">
    <property type="entry name" value="ZnF_C2H2"/>
    <property type="match status" value="7"/>
</dbReference>
<evidence type="ECO:0000256" key="2">
    <source>
        <dbReference type="ARBA" id="ARBA00022737"/>
    </source>
</evidence>
<keyword evidence="9" id="KW-1185">Reference proteome</keyword>
<dbReference type="PANTHER" id="PTHR24379">
    <property type="entry name" value="KRAB AND ZINC FINGER DOMAIN-CONTAINING"/>
    <property type="match status" value="1"/>
</dbReference>
<organism evidence="8 9">
    <name type="scientific">Polypedilum vanderplanki</name>
    <name type="common">Sleeping chironomid midge</name>
    <dbReference type="NCBI Taxonomy" id="319348"/>
    <lineage>
        <taxon>Eukaryota</taxon>
        <taxon>Metazoa</taxon>
        <taxon>Ecdysozoa</taxon>
        <taxon>Arthropoda</taxon>
        <taxon>Hexapoda</taxon>
        <taxon>Insecta</taxon>
        <taxon>Pterygota</taxon>
        <taxon>Neoptera</taxon>
        <taxon>Endopterygota</taxon>
        <taxon>Diptera</taxon>
        <taxon>Nematocera</taxon>
        <taxon>Chironomoidea</taxon>
        <taxon>Chironomidae</taxon>
        <taxon>Chironominae</taxon>
        <taxon>Polypedilum</taxon>
        <taxon>Polypedilum</taxon>
    </lineage>
</organism>
<keyword evidence="1" id="KW-0479">Metal-binding</keyword>
<feature type="domain" description="C2H2-type" evidence="7">
    <location>
        <begin position="161"/>
        <end position="188"/>
    </location>
</feature>
<dbReference type="Pfam" id="PF00096">
    <property type="entry name" value="zf-C2H2"/>
    <property type="match status" value="1"/>
</dbReference>
<gene>
    <name evidence="8" type="ORF">PVAND_017422</name>
</gene>
<evidence type="ECO:0000256" key="1">
    <source>
        <dbReference type="ARBA" id="ARBA00022723"/>
    </source>
</evidence>
<dbReference type="Proteomes" id="UP001107558">
    <property type="component" value="Chromosome 4"/>
</dbReference>
<evidence type="ECO:0000313" key="8">
    <source>
        <dbReference type="EMBL" id="KAG5669535.1"/>
    </source>
</evidence>
<feature type="domain" description="C2H2-type" evidence="7">
    <location>
        <begin position="76"/>
        <end position="104"/>
    </location>
</feature>
<dbReference type="PROSITE" id="PS00028">
    <property type="entry name" value="ZINC_FINGER_C2H2_1"/>
    <property type="match status" value="5"/>
</dbReference>
<evidence type="ECO:0000256" key="3">
    <source>
        <dbReference type="ARBA" id="ARBA00022771"/>
    </source>
</evidence>
<keyword evidence="3 5" id="KW-0863">Zinc-finger</keyword>
<dbReference type="InterPro" id="IPR036236">
    <property type="entry name" value="Znf_C2H2_sf"/>
</dbReference>
<name>A0A9J6BIZ9_POLVA</name>
<dbReference type="PROSITE" id="PS50157">
    <property type="entry name" value="ZINC_FINGER_C2H2_2"/>
    <property type="match status" value="5"/>
</dbReference>
<dbReference type="GO" id="GO:0000981">
    <property type="term" value="F:DNA-binding transcription factor activity, RNA polymerase II-specific"/>
    <property type="evidence" value="ECO:0007669"/>
    <property type="project" value="TreeGrafter"/>
</dbReference>
<dbReference type="GO" id="GO:0005634">
    <property type="term" value="C:nucleus"/>
    <property type="evidence" value="ECO:0007669"/>
    <property type="project" value="TreeGrafter"/>
</dbReference>
<protein>
    <recommendedName>
        <fullName evidence="7">C2H2-type domain-containing protein</fullName>
    </recommendedName>
</protein>
<comment type="caution">
    <text evidence="8">The sequence shown here is derived from an EMBL/GenBank/DDBJ whole genome shotgun (WGS) entry which is preliminary data.</text>
</comment>
<feature type="domain" description="C2H2-type" evidence="7">
    <location>
        <begin position="215"/>
        <end position="242"/>
    </location>
</feature>
<sequence>MSKTSENQTSTADEKSDINRDFFLVLNGDENSHQNKKAKEKDENVCNFCQKNLSSNCTLRRHMKIYHSSKISLPVYCCDHCDLKFIKKGSLISHLKSKHQKGKEIKFECDFDGKIFDSKAKIYSHMKACHRIVEECNLCGKKVQVLNQHMRQVHATEDEKVQCQICNKTCKNQKTLKIHLKIHNKQHQCQICGRKFANSAQLKIHLIFHKNQFAFRCEICQKNFTSPSNFRTHLKTHEKKKDQKSQMQTM</sequence>
<dbReference type="Gene3D" id="3.30.160.60">
    <property type="entry name" value="Classic Zinc Finger"/>
    <property type="match status" value="4"/>
</dbReference>
<evidence type="ECO:0000259" key="7">
    <source>
        <dbReference type="PROSITE" id="PS50157"/>
    </source>
</evidence>
<evidence type="ECO:0000256" key="6">
    <source>
        <dbReference type="SAM" id="MobiDB-lite"/>
    </source>
</evidence>
<dbReference type="InterPro" id="IPR013087">
    <property type="entry name" value="Znf_C2H2_type"/>
</dbReference>
<dbReference type="OrthoDB" id="6077919at2759"/>
<evidence type="ECO:0000313" key="9">
    <source>
        <dbReference type="Proteomes" id="UP001107558"/>
    </source>
</evidence>
<dbReference type="PANTHER" id="PTHR24379:SF121">
    <property type="entry name" value="C2H2-TYPE DOMAIN-CONTAINING PROTEIN"/>
    <property type="match status" value="1"/>
</dbReference>
<keyword evidence="4" id="KW-0862">Zinc</keyword>
<dbReference type="GO" id="GO:0008270">
    <property type="term" value="F:zinc ion binding"/>
    <property type="evidence" value="ECO:0007669"/>
    <property type="project" value="UniProtKB-KW"/>
</dbReference>
<feature type="domain" description="C2H2-type" evidence="7">
    <location>
        <begin position="44"/>
        <end position="72"/>
    </location>
</feature>
<keyword evidence="2" id="KW-0677">Repeat</keyword>
<evidence type="ECO:0000256" key="4">
    <source>
        <dbReference type="ARBA" id="ARBA00022833"/>
    </source>
</evidence>
<evidence type="ECO:0000256" key="5">
    <source>
        <dbReference type="PROSITE-ProRule" id="PRU00042"/>
    </source>
</evidence>
<dbReference type="AlphaFoldDB" id="A0A9J6BIZ9"/>
<proteinExistence type="predicted"/>
<dbReference type="Pfam" id="PF12874">
    <property type="entry name" value="zf-met"/>
    <property type="match status" value="3"/>
</dbReference>
<dbReference type="EMBL" id="JADBJN010000004">
    <property type="protein sequence ID" value="KAG5669535.1"/>
    <property type="molecule type" value="Genomic_DNA"/>
</dbReference>
<feature type="domain" description="C2H2-type" evidence="7">
    <location>
        <begin position="187"/>
        <end position="214"/>
    </location>
</feature>
<dbReference type="GO" id="GO:0000977">
    <property type="term" value="F:RNA polymerase II transcription regulatory region sequence-specific DNA binding"/>
    <property type="evidence" value="ECO:0007669"/>
    <property type="project" value="TreeGrafter"/>
</dbReference>
<accession>A0A9J6BIZ9</accession>